<dbReference type="Proteomes" id="UP000094426">
    <property type="component" value="Unassembled WGS sequence"/>
</dbReference>
<dbReference type="AlphaFoldDB" id="A0A1E2SL66"/>
<evidence type="ECO:0000256" key="1">
    <source>
        <dbReference type="ARBA" id="ARBA00022737"/>
    </source>
</evidence>
<keyword evidence="1" id="KW-0677">Repeat</keyword>
<dbReference type="InterPro" id="IPR022385">
    <property type="entry name" value="Rhs_assc_core"/>
</dbReference>
<dbReference type="NCBIfam" id="TIGR03696">
    <property type="entry name" value="Rhs_assc_core"/>
    <property type="match status" value="1"/>
</dbReference>
<evidence type="ECO:0000313" key="3">
    <source>
        <dbReference type="EMBL" id="ODA90440.1"/>
    </source>
</evidence>
<comment type="caution">
    <text evidence="3">The sequence shown here is derived from an EMBL/GenBank/DDBJ whole genome shotgun (WGS) entry which is preliminary data.</text>
</comment>
<dbReference type="InterPro" id="IPR056823">
    <property type="entry name" value="TEN-like_YD-shell"/>
</dbReference>
<sequence>MFGLIRYDYDADGRLTGANTGDLVQSWEYRDGFPVRHSRVDADGVTDTAIDRDDEGRVRGIARPEGRTAYAYDDACQLVSASTTATDGAVSASAWAYDPAGRLVDEVRDGAHRRHRYDAAGQLLETVDGVDRAVYTYNGSGRRVSATVGGERTVYEWGATGRLSSVTRHAVEGETRTALWVDALGELAEVDGVALAWDTAAGIPDLLGVDDQPVVNAPGGMTGTGSTWNAQTWRPARSTAADDPWEALARVSDAAGVSSGLSILVDGSVTVAGLEWMGARAYDPVTRGFLSVDPLAPPVGAGWSGNPYSFAGNDAVHAVDPLGLAPITDAELKGYADSLQGPLARAAGAAGNWLKDNWEYVAGGAMVVAGGILMATGVGGPVGLMLIGAGADTIIQKATTGEVNWGPVAMGAAFGMVPGGAIVGKLGGHLLGNAVEGAVEGVADYSVSGEPLTVSGVLRVAGTSAAISAGTGEGGGADTARCVGEHRRRCGCLDPSW</sequence>
<organism evidence="3 4">
    <name type="scientific">Leifsonia xyli subsp. xyli</name>
    <dbReference type="NCBI Taxonomy" id="59736"/>
    <lineage>
        <taxon>Bacteria</taxon>
        <taxon>Bacillati</taxon>
        <taxon>Actinomycetota</taxon>
        <taxon>Actinomycetes</taxon>
        <taxon>Micrococcales</taxon>
        <taxon>Microbacteriaceae</taxon>
        <taxon>Leifsonia</taxon>
    </lineage>
</organism>
<dbReference type="Gene3D" id="2.180.10.10">
    <property type="entry name" value="RHS repeat-associated core"/>
    <property type="match status" value="2"/>
</dbReference>
<dbReference type="PANTHER" id="PTHR32305">
    <property type="match status" value="1"/>
</dbReference>
<dbReference type="EMBL" id="LNZG01000012">
    <property type="protein sequence ID" value="ODA90440.1"/>
    <property type="molecule type" value="Genomic_DNA"/>
</dbReference>
<gene>
    <name evidence="3" type="ORF">ATY41_02085</name>
</gene>
<dbReference type="Pfam" id="PF25023">
    <property type="entry name" value="TEN_YD-shell"/>
    <property type="match status" value="1"/>
</dbReference>
<name>A0A1E2SL66_LEIXY</name>
<evidence type="ECO:0000259" key="2">
    <source>
        <dbReference type="Pfam" id="PF25023"/>
    </source>
</evidence>
<proteinExistence type="predicted"/>
<evidence type="ECO:0000313" key="4">
    <source>
        <dbReference type="Proteomes" id="UP000094426"/>
    </source>
</evidence>
<dbReference type="InterPro" id="IPR050708">
    <property type="entry name" value="T6SS_VgrG/RHS"/>
</dbReference>
<protein>
    <recommendedName>
        <fullName evidence="2">Teneurin-like YD-shell domain-containing protein</fullName>
    </recommendedName>
</protein>
<reference evidence="3 4" key="1">
    <citation type="submission" date="2015-11" db="EMBL/GenBank/DDBJ databases">
        <authorList>
            <person name="Zhang Y."/>
            <person name="Guo Z."/>
        </authorList>
    </citation>
    <scope>NUCLEOTIDE SEQUENCE [LARGE SCALE GENOMIC DNA]</scope>
    <source>
        <strain evidence="4">gdw1</strain>
    </source>
</reference>
<dbReference type="PANTHER" id="PTHR32305:SF15">
    <property type="entry name" value="PROTEIN RHSA-RELATED"/>
    <property type="match status" value="1"/>
</dbReference>
<accession>A0A1E2SL66</accession>
<feature type="domain" description="Teneurin-like YD-shell" evidence="2">
    <location>
        <begin position="5"/>
        <end position="145"/>
    </location>
</feature>